<dbReference type="EMBL" id="JACDQQ010002041">
    <property type="protein sequence ID" value="MBA0087509.1"/>
    <property type="molecule type" value="Genomic_DNA"/>
</dbReference>
<dbReference type="Pfam" id="PF01979">
    <property type="entry name" value="Amidohydro_1"/>
    <property type="match status" value="1"/>
</dbReference>
<evidence type="ECO:0000313" key="2">
    <source>
        <dbReference type="EMBL" id="MBA0087509.1"/>
    </source>
</evidence>
<feature type="non-terminal residue" evidence="2">
    <location>
        <position position="1"/>
    </location>
</feature>
<evidence type="ECO:0000259" key="1">
    <source>
        <dbReference type="Pfam" id="PF01979"/>
    </source>
</evidence>
<dbReference type="PANTHER" id="PTHR43135">
    <property type="entry name" value="ALPHA-D-RIBOSE 1-METHYLPHOSPHONATE 5-TRIPHOSPHATE DIPHOSPHATASE"/>
    <property type="match status" value="1"/>
</dbReference>
<name>A0A7V8SYW3_9BACT</name>
<protein>
    <submittedName>
        <fullName evidence="2">Amidohydrolase family protein</fullName>
    </submittedName>
</protein>
<accession>A0A7V8SYW3</accession>
<reference evidence="2" key="1">
    <citation type="submission" date="2020-06" db="EMBL/GenBank/DDBJ databases">
        <title>Legume-microbial interactions unlock mineral nutrients during tropical forest succession.</title>
        <authorList>
            <person name="Epihov D.Z."/>
        </authorList>
    </citation>
    <scope>NUCLEOTIDE SEQUENCE [LARGE SCALE GENOMIC DNA]</scope>
    <source>
        <strain evidence="2">Pan2503</strain>
    </source>
</reference>
<comment type="caution">
    <text evidence="2">The sequence shown here is derived from an EMBL/GenBank/DDBJ whole genome shotgun (WGS) entry which is preliminary data.</text>
</comment>
<evidence type="ECO:0000313" key="3">
    <source>
        <dbReference type="Proteomes" id="UP000567293"/>
    </source>
</evidence>
<sequence>VGLRTVVHAYGPSVRMASQAGCSEVEHGLYATDGDLRFLADHGTYFDPQAGLVLQNYLDNKSHYLGIGNYTETAFETMQKVLPEFQTLFRHAITTHGLKVIFGTDAVAGAHGRNAEEFIYRVQTCGQEPMAALVSANSLAAEALGLEHRTGSIAAGLDADIIALEGDPLKDITAVRRVVFVMKGGTIVVNHVAGSK</sequence>
<dbReference type="PANTHER" id="PTHR43135:SF3">
    <property type="entry name" value="ALPHA-D-RIBOSE 1-METHYLPHOSPHONATE 5-TRIPHOSPHATE DIPHOSPHATASE"/>
    <property type="match status" value="1"/>
</dbReference>
<dbReference type="SUPFAM" id="SSF51556">
    <property type="entry name" value="Metallo-dependent hydrolases"/>
    <property type="match status" value="1"/>
</dbReference>
<proteinExistence type="predicted"/>
<keyword evidence="3" id="KW-1185">Reference proteome</keyword>
<dbReference type="InterPro" id="IPR032466">
    <property type="entry name" value="Metal_Hydrolase"/>
</dbReference>
<dbReference type="AlphaFoldDB" id="A0A7V8SYW3"/>
<dbReference type="InterPro" id="IPR051781">
    <property type="entry name" value="Metallo-dep_Hydrolase"/>
</dbReference>
<feature type="domain" description="Amidohydrolase-related" evidence="1">
    <location>
        <begin position="6"/>
        <end position="188"/>
    </location>
</feature>
<dbReference type="InterPro" id="IPR006680">
    <property type="entry name" value="Amidohydro-rel"/>
</dbReference>
<organism evidence="2 3">
    <name type="scientific">Candidatus Acidiferrum panamense</name>
    <dbReference type="NCBI Taxonomy" id="2741543"/>
    <lineage>
        <taxon>Bacteria</taxon>
        <taxon>Pseudomonadati</taxon>
        <taxon>Acidobacteriota</taxon>
        <taxon>Terriglobia</taxon>
        <taxon>Candidatus Acidiferrales</taxon>
        <taxon>Candidatus Acidiferrum</taxon>
    </lineage>
</organism>
<dbReference type="Proteomes" id="UP000567293">
    <property type="component" value="Unassembled WGS sequence"/>
</dbReference>
<dbReference type="GO" id="GO:0016787">
    <property type="term" value="F:hydrolase activity"/>
    <property type="evidence" value="ECO:0007669"/>
    <property type="project" value="UniProtKB-KW"/>
</dbReference>
<gene>
    <name evidence="2" type="ORF">HRJ53_21190</name>
</gene>
<dbReference type="Gene3D" id="3.20.20.140">
    <property type="entry name" value="Metal-dependent hydrolases"/>
    <property type="match status" value="1"/>
</dbReference>